<dbReference type="PANTHER" id="PTHR43767:SF1">
    <property type="entry name" value="NONRIBOSOMAL PEPTIDE SYNTHASE PES1 (EUROFUNG)-RELATED"/>
    <property type="match status" value="1"/>
</dbReference>
<proteinExistence type="predicted"/>
<evidence type="ECO:0000259" key="3">
    <source>
        <dbReference type="Pfam" id="PF00501"/>
    </source>
</evidence>
<dbReference type="Pfam" id="PF00501">
    <property type="entry name" value="AMP-binding"/>
    <property type="match status" value="1"/>
</dbReference>
<reference evidence="5 6" key="1">
    <citation type="submission" date="2016-10" db="EMBL/GenBank/DDBJ databases">
        <authorList>
            <person name="Varghese N."/>
            <person name="Submissions S."/>
        </authorList>
    </citation>
    <scope>NUCLEOTIDE SEQUENCE [LARGE SCALE GENOMIC DNA]</scope>
    <source>
        <strain evidence="5 6">DSM 1361</strain>
    </source>
</reference>
<feature type="domain" description="AMP-dependent synthetase/ligase" evidence="3">
    <location>
        <begin position="29"/>
        <end position="392"/>
    </location>
</feature>
<dbReference type="PROSITE" id="PS00455">
    <property type="entry name" value="AMP_BINDING"/>
    <property type="match status" value="1"/>
</dbReference>
<keyword evidence="2 5" id="KW-0436">Ligase</keyword>
<dbReference type="FunFam" id="2.30.38.10:FF:000003">
    <property type="entry name" value="Vibriobactin-specific 2,3-dihydroxybenzoate-AMP ligase"/>
    <property type="match status" value="1"/>
</dbReference>
<dbReference type="InterPro" id="IPR042099">
    <property type="entry name" value="ANL_N_sf"/>
</dbReference>
<dbReference type="SUPFAM" id="SSF56801">
    <property type="entry name" value="Acetyl-CoA synthetase-like"/>
    <property type="match status" value="1"/>
</dbReference>
<dbReference type="RefSeq" id="WP_093139928.1">
    <property type="nucleotide sequence ID" value="NZ_FOXF01000001.1"/>
</dbReference>
<dbReference type="InterPro" id="IPR045851">
    <property type="entry name" value="AMP-bd_C_sf"/>
</dbReference>
<dbReference type="Proteomes" id="UP000243745">
    <property type="component" value="Unassembled WGS sequence"/>
</dbReference>
<dbReference type="Gene3D" id="3.30.300.30">
    <property type="match status" value="1"/>
</dbReference>
<dbReference type="EMBL" id="FOXF01000001">
    <property type="protein sequence ID" value="SFO98813.1"/>
    <property type="molecule type" value="Genomic_DNA"/>
</dbReference>
<dbReference type="OrthoDB" id="9803968at2"/>
<dbReference type="AlphaFoldDB" id="A0A662ZE01"/>
<evidence type="ECO:0000313" key="5">
    <source>
        <dbReference type="EMBL" id="SFO98813.1"/>
    </source>
</evidence>
<dbReference type="InterPro" id="IPR050237">
    <property type="entry name" value="ATP-dep_AMP-bd_enzyme"/>
</dbReference>
<evidence type="ECO:0000256" key="1">
    <source>
        <dbReference type="ARBA" id="ARBA00004924"/>
    </source>
</evidence>
<feature type="domain" description="AMP-binding enzyme C-terminal" evidence="4">
    <location>
        <begin position="443"/>
        <end position="516"/>
    </location>
</feature>
<sequence length="530" mass="58860">MDSIKLWTEEEQNFYGKNVWRESTIPEEFTEWCTSFSGRTALISGEEQLTYGELYKRCIEMSSWLAERNVRRGECVLLQMPNSIGFMIVLFAILRIGAVPVLALPAQRASDVIALCALAEPTHYIGVNRYLSTDYGEVTDRLRSEQPQIQIITFSTDEDPDLMLRECRSSYPVEACHGSNLDIALLLLSGGTTGTPKLIPRTHAGYSYNYRTMASITGMDGDSVYLNILPTAHNFSLSCPGIFGVLSRGGKIVIAGSGSFDEGFELIARHGVTITAMVPTLARLWAEAVEWDEPDLSSLKLLQVGGARLDPSDAEFIMKRFGCRLQQVFGTAEGLICCTRPDDPDSAVLHSQGRPISEYDVCRIVDDEERDVPEGQTGELIVKGPYTIHEYYRAGDRNKGAFTVDGYYRMGDLVRLREDGNFEVVGRIKEQINRAGEKIAAAEVETLLLKHPCIESCAVVPVKDEVLGERICAFAIGEEVKLNEVRDFLMNNGLALYKLPDQLVFIDRWPLTAVGKVDKKRLSQIGAEAA</sequence>
<comment type="pathway">
    <text evidence="1">Siderophore biosynthesis.</text>
</comment>
<dbReference type="PANTHER" id="PTHR43767">
    <property type="entry name" value="LONG-CHAIN-FATTY-ACID--COA LIGASE"/>
    <property type="match status" value="1"/>
</dbReference>
<dbReference type="GO" id="GO:0016878">
    <property type="term" value="F:acid-thiol ligase activity"/>
    <property type="evidence" value="ECO:0007669"/>
    <property type="project" value="UniProtKB-ARBA"/>
</dbReference>
<dbReference type="InterPro" id="IPR025110">
    <property type="entry name" value="AMP-bd_C"/>
</dbReference>
<dbReference type="Pfam" id="PF13193">
    <property type="entry name" value="AMP-binding_C"/>
    <property type="match status" value="1"/>
</dbReference>
<protein>
    <submittedName>
        <fullName evidence="5">Yersiniabactin salicyl-AMP ligase</fullName>
    </submittedName>
</protein>
<accession>A0A662ZE01</accession>
<dbReference type="Gene3D" id="3.40.50.12780">
    <property type="entry name" value="N-terminal domain of ligase-like"/>
    <property type="match status" value="1"/>
</dbReference>
<evidence type="ECO:0000256" key="2">
    <source>
        <dbReference type="ARBA" id="ARBA00022598"/>
    </source>
</evidence>
<evidence type="ECO:0000313" key="6">
    <source>
        <dbReference type="Proteomes" id="UP000243745"/>
    </source>
</evidence>
<gene>
    <name evidence="5" type="ORF">SAMN02910344_00113</name>
</gene>
<name>A0A662ZE01_9GAMM</name>
<evidence type="ECO:0000259" key="4">
    <source>
        <dbReference type="Pfam" id="PF13193"/>
    </source>
</evidence>
<organism evidence="5 6">
    <name type="scientific">Ruminobacter amylophilus</name>
    <dbReference type="NCBI Taxonomy" id="867"/>
    <lineage>
        <taxon>Bacteria</taxon>
        <taxon>Pseudomonadati</taxon>
        <taxon>Pseudomonadota</taxon>
        <taxon>Gammaproteobacteria</taxon>
        <taxon>Aeromonadales</taxon>
        <taxon>Succinivibrionaceae</taxon>
        <taxon>Ruminobacter</taxon>
    </lineage>
</organism>
<dbReference type="InterPro" id="IPR020845">
    <property type="entry name" value="AMP-binding_CS"/>
</dbReference>
<dbReference type="InterPro" id="IPR000873">
    <property type="entry name" value="AMP-dep_synth/lig_dom"/>
</dbReference>
<keyword evidence="6" id="KW-1185">Reference proteome</keyword>